<sequence length="170" mass="17963">MVDAAIQDFSMNKILHTLAAIALTVSSAAAFAHEYKAGPLKIGHPWSRATPAGAKVGGGYLSIENTGATPDRLVSISVPFADSVEMHEMAVVDGIMTMRPLENGLAIASGAKIEFKPGGYHIMFMDLKQPLKQDEMLKGTLTFEKAGTVEVAFKVETMGAKAPAPGAHTH</sequence>
<dbReference type="Gene3D" id="2.60.40.1890">
    <property type="entry name" value="PCu(A)C copper chaperone"/>
    <property type="match status" value="1"/>
</dbReference>
<evidence type="ECO:0000313" key="2">
    <source>
        <dbReference type="EMBL" id="AOO80453.1"/>
    </source>
</evidence>
<dbReference type="OrthoDB" id="9796962at2"/>
<keyword evidence="1" id="KW-0732">Signal</keyword>
<keyword evidence="3" id="KW-1185">Reference proteome</keyword>
<dbReference type="InterPro" id="IPR007410">
    <property type="entry name" value="LpqE-like"/>
</dbReference>
<gene>
    <name evidence="2" type="ORF">BHK69_08245</name>
</gene>
<evidence type="ECO:0000313" key="3">
    <source>
        <dbReference type="Proteomes" id="UP000094969"/>
    </source>
</evidence>
<dbReference type="PANTHER" id="PTHR36302">
    <property type="entry name" value="BLR7088 PROTEIN"/>
    <property type="match status" value="1"/>
</dbReference>
<evidence type="ECO:0000256" key="1">
    <source>
        <dbReference type="SAM" id="SignalP"/>
    </source>
</evidence>
<dbReference type="InterPro" id="IPR036182">
    <property type="entry name" value="PCuAC_sf"/>
</dbReference>
<name>A0A1D7TZB6_9HYPH</name>
<dbReference type="SUPFAM" id="SSF110087">
    <property type="entry name" value="DR1885-like metal-binding protein"/>
    <property type="match status" value="1"/>
</dbReference>
<accession>A0A1D7TZB6</accession>
<dbReference type="KEGG" id="bvv:BHK69_08245"/>
<dbReference type="AlphaFoldDB" id="A0A1D7TZB6"/>
<dbReference type="PANTHER" id="PTHR36302:SF1">
    <property type="entry name" value="COPPER CHAPERONE PCU(A)C"/>
    <property type="match status" value="1"/>
</dbReference>
<dbReference type="Proteomes" id="UP000094969">
    <property type="component" value="Chromosome"/>
</dbReference>
<feature type="signal peptide" evidence="1">
    <location>
        <begin position="1"/>
        <end position="32"/>
    </location>
</feature>
<reference evidence="2 3" key="1">
    <citation type="journal article" date="2015" name="Antonie Van Leeuwenhoek">
        <title>Bosea vaviloviae sp. nov., a new species of slow-growing rhizobia isolated from nodules of the relict species Vavilovia formosa (Stev.) Fed.</title>
        <authorList>
            <person name="Safronova V.I."/>
            <person name="Kuznetsova I.G."/>
            <person name="Sazanova A.L."/>
            <person name="Kimeklis A.K."/>
            <person name="Belimov A.A."/>
            <person name="Andronov E.E."/>
            <person name="Pinaev A.G."/>
            <person name="Chizhevskaya E.P."/>
            <person name="Pukhaev A.R."/>
            <person name="Popov K.P."/>
            <person name="Willems A."/>
            <person name="Tikhonovich I.A."/>
        </authorList>
    </citation>
    <scope>NUCLEOTIDE SEQUENCE [LARGE SCALE GENOMIC DNA]</scope>
    <source>
        <strain evidence="2 3">Vaf18</strain>
    </source>
</reference>
<organism evidence="2 3">
    <name type="scientific">Bosea vaviloviae</name>
    <dbReference type="NCBI Taxonomy" id="1526658"/>
    <lineage>
        <taxon>Bacteria</taxon>
        <taxon>Pseudomonadati</taxon>
        <taxon>Pseudomonadota</taxon>
        <taxon>Alphaproteobacteria</taxon>
        <taxon>Hyphomicrobiales</taxon>
        <taxon>Boseaceae</taxon>
        <taxon>Bosea</taxon>
    </lineage>
</organism>
<proteinExistence type="predicted"/>
<dbReference type="STRING" id="1526658.BHK69_08245"/>
<protein>
    <recommendedName>
        <fullName evidence="4">Copper chaperone PCu(A)C</fullName>
    </recommendedName>
</protein>
<dbReference type="InterPro" id="IPR058248">
    <property type="entry name" value="Lxx211020-like"/>
</dbReference>
<dbReference type="Pfam" id="PF04314">
    <property type="entry name" value="PCuAC"/>
    <property type="match status" value="1"/>
</dbReference>
<evidence type="ECO:0008006" key="4">
    <source>
        <dbReference type="Google" id="ProtNLM"/>
    </source>
</evidence>
<dbReference type="EMBL" id="CP017147">
    <property type="protein sequence ID" value="AOO80453.1"/>
    <property type="molecule type" value="Genomic_DNA"/>
</dbReference>
<feature type="chain" id="PRO_5009099764" description="Copper chaperone PCu(A)C" evidence="1">
    <location>
        <begin position="33"/>
        <end position="170"/>
    </location>
</feature>